<keyword evidence="4" id="KW-1185">Reference proteome</keyword>
<evidence type="ECO:0000256" key="1">
    <source>
        <dbReference type="SAM" id="MobiDB-lite"/>
    </source>
</evidence>
<sequence length="559" mass="62851">MSAVQPHITSIPSPLRRRLLLQLAMILTCGLLLSSGYLWFSASKDAQAQTLASGGKLMRQSAVLLQPLLLADDRVSLNYLINELGDQPEVRGIALYNQTNELVARSGEAEGPLERELMLEREQQPLGRMLFWLDPAPAREQRLGQLTLVAMLWLGSALVALLTLAMTLNPRPPRESSDAEQYDEILADAELEEEAGTARDTEPMSGLNPATFPAEGSAEAKLQQDNAETEDDNRRYDFPAEDADASAAADEDYQPLNDTDDFGQNSDQYDDQDDASNKRRQPEREESGFEGLLDLLRPVKERLMPRFMPSAPQPDESERPQEPRFIDEDLEFDDDESAAAEPERPSAPNPLRERAETQLGLYSFEHELELRLAPDEASYLLLIDAASGHAEYVDEDERTELLTHYRQFAHQIAAIYSGDIEPQDNGDVRIWFRQPTDDDAHGANALCAAKLFTLLYRAFNQGRIRGFQPVLNLHIALVRGNCLKPALMLEEVQFLTRSTQSNELISHTALTEVPDLKDNLLEHADVRREDEDKVLIHRLSEDYEELLQRQASHLISKTG</sequence>
<feature type="compositionally biased region" description="Basic and acidic residues" evidence="1">
    <location>
        <begin position="275"/>
        <end position="287"/>
    </location>
</feature>
<evidence type="ECO:0000256" key="2">
    <source>
        <dbReference type="SAM" id="Phobius"/>
    </source>
</evidence>
<name>A0A1A9EUK1_9GAMM</name>
<dbReference type="KEGG" id="mars:A8C75_02570"/>
<keyword evidence="2" id="KW-0472">Membrane</keyword>
<gene>
    <name evidence="3" type="ORF">A8C75_02570</name>
</gene>
<dbReference type="Proteomes" id="UP000078070">
    <property type="component" value="Chromosome"/>
</dbReference>
<feature type="compositionally biased region" description="Acidic residues" evidence="1">
    <location>
        <begin position="239"/>
        <end position="261"/>
    </location>
</feature>
<evidence type="ECO:0000313" key="3">
    <source>
        <dbReference type="EMBL" id="ANG61462.1"/>
    </source>
</evidence>
<reference evidence="4" key="1">
    <citation type="submission" date="2016-05" db="EMBL/GenBank/DDBJ databases">
        <authorList>
            <person name="Baek K."/>
            <person name="Yang S.-J."/>
        </authorList>
    </citation>
    <scope>NUCLEOTIDE SEQUENCE [LARGE SCALE GENOMIC DNA]</scope>
    <source>
        <strain evidence="4">ST58-10</strain>
    </source>
</reference>
<dbReference type="EMBL" id="CP015839">
    <property type="protein sequence ID" value="ANG61462.1"/>
    <property type="molecule type" value="Genomic_DNA"/>
</dbReference>
<protein>
    <recommendedName>
        <fullName evidence="5">Histidine kinase</fullName>
    </recommendedName>
</protein>
<keyword evidence="2" id="KW-0812">Transmembrane</keyword>
<proteinExistence type="predicted"/>
<dbReference type="OrthoDB" id="6084348at2"/>
<dbReference type="STRING" id="1821621.A8C75_02570"/>
<reference evidence="3 4" key="2">
    <citation type="journal article" date="2018" name="Int. J. Syst. Evol. Microbiol.">
        <title>Marinobacterium aestuarii sp. nov., a benzene-degrading marine bacterium isolated from estuary sediment.</title>
        <authorList>
            <person name="Bae S.S."/>
            <person name="Jung J."/>
            <person name="Chung D."/>
            <person name="Baek K."/>
        </authorList>
    </citation>
    <scope>NUCLEOTIDE SEQUENCE [LARGE SCALE GENOMIC DNA]</scope>
    <source>
        <strain evidence="3 4">ST58-10</strain>
    </source>
</reference>
<feature type="region of interest" description="Disordered" evidence="1">
    <location>
        <begin position="195"/>
        <end position="293"/>
    </location>
</feature>
<dbReference type="AlphaFoldDB" id="A0A1A9EUK1"/>
<evidence type="ECO:0000313" key="4">
    <source>
        <dbReference type="Proteomes" id="UP000078070"/>
    </source>
</evidence>
<feature type="transmembrane region" description="Helical" evidence="2">
    <location>
        <begin position="146"/>
        <end position="168"/>
    </location>
</feature>
<evidence type="ECO:0008006" key="5">
    <source>
        <dbReference type="Google" id="ProtNLM"/>
    </source>
</evidence>
<accession>A0A1A9EUK1</accession>
<dbReference type="RefSeq" id="WP_067377682.1">
    <property type="nucleotide sequence ID" value="NZ_CP015839.1"/>
</dbReference>
<organism evidence="3 4">
    <name type="scientific">Marinobacterium aestuarii</name>
    <dbReference type="NCBI Taxonomy" id="1821621"/>
    <lineage>
        <taxon>Bacteria</taxon>
        <taxon>Pseudomonadati</taxon>
        <taxon>Pseudomonadota</taxon>
        <taxon>Gammaproteobacteria</taxon>
        <taxon>Oceanospirillales</taxon>
        <taxon>Oceanospirillaceae</taxon>
        <taxon>Marinobacterium</taxon>
    </lineage>
</organism>
<keyword evidence="2" id="KW-1133">Transmembrane helix</keyword>
<feature type="transmembrane region" description="Helical" evidence="2">
    <location>
        <begin position="20"/>
        <end position="40"/>
    </location>
</feature>